<feature type="compositionally biased region" description="Polar residues" evidence="1">
    <location>
        <begin position="384"/>
        <end position="393"/>
    </location>
</feature>
<evidence type="ECO:0000313" key="3">
    <source>
        <dbReference type="Proteomes" id="UP000271974"/>
    </source>
</evidence>
<feature type="compositionally biased region" description="Polar residues" evidence="1">
    <location>
        <begin position="465"/>
        <end position="481"/>
    </location>
</feature>
<accession>A0A433TZH5</accession>
<feature type="compositionally biased region" description="Polar residues" evidence="1">
    <location>
        <begin position="418"/>
        <end position="432"/>
    </location>
</feature>
<feature type="region of interest" description="Disordered" evidence="1">
    <location>
        <begin position="414"/>
        <end position="481"/>
    </location>
</feature>
<keyword evidence="3" id="KW-1185">Reference proteome</keyword>
<feature type="region of interest" description="Disordered" evidence="1">
    <location>
        <begin position="1"/>
        <end position="115"/>
    </location>
</feature>
<evidence type="ECO:0000256" key="1">
    <source>
        <dbReference type="SAM" id="MobiDB-lite"/>
    </source>
</evidence>
<dbReference type="Proteomes" id="UP000271974">
    <property type="component" value="Unassembled WGS sequence"/>
</dbReference>
<protein>
    <submittedName>
        <fullName evidence="2">Uncharacterized protein</fullName>
    </submittedName>
</protein>
<dbReference type="EMBL" id="RQTK01000122">
    <property type="protein sequence ID" value="RUS86983.1"/>
    <property type="molecule type" value="Genomic_DNA"/>
</dbReference>
<reference evidence="2 3" key="1">
    <citation type="submission" date="2019-01" db="EMBL/GenBank/DDBJ databases">
        <title>A draft genome assembly of the solar-powered sea slug Elysia chlorotica.</title>
        <authorList>
            <person name="Cai H."/>
            <person name="Li Q."/>
            <person name="Fang X."/>
            <person name="Li J."/>
            <person name="Curtis N.E."/>
            <person name="Altenburger A."/>
            <person name="Shibata T."/>
            <person name="Feng M."/>
            <person name="Maeda T."/>
            <person name="Schwartz J.A."/>
            <person name="Shigenobu S."/>
            <person name="Lundholm N."/>
            <person name="Nishiyama T."/>
            <person name="Yang H."/>
            <person name="Hasebe M."/>
            <person name="Li S."/>
            <person name="Pierce S.K."/>
            <person name="Wang J."/>
        </authorList>
    </citation>
    <scope>NUCLEOTIDE SEQUENCE [LARGE SCALE GENOMIC DNA]</scope>
    <source>
        <strain evidence="2">EC2010</strain>
        <tissue evidence="2">Whole organism of an adult</tissue>
    </source>
</reference>
<feature type="compositionally biased region" description="Basic and acidic residues" evidence="1">
    <location>
        <begin position="103"/>
        <end position="114"/>
    </location>
</feature>
<comment type="caution">
    <text evidence="2">The sequence shown here is derived from an EMBL/GenBank/DDBJ whole genome shotgun (WGS) entry which is preliminary data.</text>
</comment>
<feature type="region of interest" description="Disordered" evidence="1">
    <location>
        <begin position="322"/>
        <end position="393"/>
    </location>
</feature>
<gene>
    <name evidence="2" type="ORF">EGW08_005221</name>
</gene>
<dbReference type="AlphaFoldDB" id="A0A433TZH5"/>
<sequence length="500" mass="54012">RSVTVSAGDFANLSQPDVDDDDTNVVSSSSSEFDTAADVGASFTALKTPGQPGAVERHTPGGTEAGAASHWPLEAEVTSSCSPLTGGDDCPEKTSSEPVSLKTKSENAKVDLQRRKAITNRHKLTSSLRMKSSSSFQEKISLDENGVAESKIGETIERFSQAQSVEHCKLRRKRSSCLKHVPREGGRSRSSRKKSVRVTELDMQDPRVANIRACPKGTLVFPDPVEGNKSTTTRSGLSSCKNELRVRAEATRKQNALFCEAKTDKNLVYGFRRKVSSHVRNSSDNKGQSENPSPRRKRSDECVGDSSLAGTYTQQLEFHSSPEAPGIFVHPSDRRPCLAGAGESSLSGLTQRKHLSTKRGRQAQVKTSPEARTSGMRQALVVSCSPSDSGESQSQVSQYQWSCFPSLPGESLGFECPTSPSSAQRAGPTTSAPEDFKSQGFEPRSQSCEVEEEMDQELNIRGDKSSSSAVGPSRTSDRTALQWTGGGISSVMHFIHYGNN</sequence>
<proteinExistence type="predicted"/>
<name>A0A433TZH5_ELYCH</name>
<organism evidence="2 3">
    <name type="scientific">Elysia chlorotica</name>
    <name type="common">Eastern emerald elysia</name>
    <name type="synonym">Sea slug</name>
    <dbReference type="NCBI Taxonomy" id="188477"/>
    <lineage>
        <taxon>Eukaryota</taxon>
        <taxon>Metazoa</taxon>
        <taxon>Spiralia</taxon>
        <taxon>Lophotrochozoa</taxon>
        <taxon>Mollusca</taxon>
        <taxon>Gastropoda</taxon>
        <taxon>Heterobranchia</taxon>
        <taxon>Euthyneura</taxon>
        <taxon>Panpulmonata</taxon>
        <taxon>Sacoglossa</taxon>
        <taxon>Placobranchoidea</taxon>
        <taxon>Plakobranchidae</taxon>
        <taxon>Elysia</taxon>
    </lineage>
</organism>
<feature type="region of interest" description="Disordered" evidence="1">
    <location>
        <begin position="180"/>
        <end position="199"/>
    </location>
</feature>
<feature type="compositionally biased region" description="Polar residues" evidence="1">
    <location>
        <begin position="278"/>
        <end position="292"/>
    </location>
</feature>
<feature type="non-terminal residue" evidence="2">
    <location>
        <position position="1"/>
    </location>
</feature>
<feature type="compositionally biased region" description="Basic residues" evidence="1">
    <location>
        <begin position="351"/>
        <end position="361"/>
    </location>
</feature>
<feature type="region of interest" description="Disordered" evidence="1">
    <location>
        <begin position="277"/>
        <end position="304"/>
    </location>
</feature>
<evidence type="ECO:0000313" key="2">
    <source>
        <dbReference type="EMBL" id="RUS86983.1"/>
    </source>
</evidence>